<keyword evidence="2" id="KW-1185">Reference proteome</keyword>
<proteinExistence type="predicted"/>
<dbReference type="EMBL" id="JAUTXU010000236">
    <property type="protein sequence ID" value="KAK3696774.1"/>
    <property type="molecule type" value="Genomic_DNA"/>
</dbReference>
<sequence>MDEADIHLALEALSISNTSEAAQPFRFFSLPSELRNTVYKFAFYHHENNGYIAPRLRTAKTQIKPPFRAIVNGRDSLVEMASLTASNRDDRDPDVLEYEKLRSGVRDILEYRETTQQSHFHGINITEYLESGGDPHAKIFKRTEREEDGKWSQCGYKIGHICSLACLKQPTLTMVNRQLRDEGLSYFYGTHKFQLTFPGRNRKFERSLVSWWRHTGDTNLRYINHLDIIAFSGRVLDHAVKGGLRLRKDSSCTRHALNLIEAETAQWQPEQDDDDEDDEDDESNFGEPLDGDATMKEYSDQIGMCGLFVRGIEEILGSRRWFYRRLLQVAIPGRANDASIAVDVRDDGASYTVATVDGW</sequence>
<gene>
    <name evidence="1" type="ORF">LTR37_017798</name>
</gene>
<protein>
    <submittedName>
        <fullName evidence="1">Uncharacterized protein</fullName>
    </submittedName>
</protein>
<name>A0ACC3MJY8_9PEZI</name>
<dbReference type="Proteomes" id="UP001281147">
    <property type="component" value="Unassembled WGS sequence"/>
</dbReference>
<evidence type="ECO:0000313" key="2">
    <source>
        <dbReference type="Proteomes" id="UP001281147"/>
    </source>
</evidence>
<comment type="caution">
    <text evidence="1">The sequence shown here is derived from an EMBL/GenBank/DDBJ whole genome shotgun (WGS) entry which is preliminary data.</text>
</comment>
<evidence type="ECO:0000313" key="1">
    <source>
        <dbReference type="EMBL" id="KAK3696774.1"/>
    </source>
</evidence>
<reference evidence="1" key="1">
    <citation type="submission" date="2023-07" db="EMBL/GenBank/DDBJ databases">
        <title>Black Yeasts Isolated from many extreme environments.</title>
        <authorList>
            <person name="Coleine C."/>
            <person name="Stajich J.E."/>
            <person name="Selbmann L."/>
        </authorList>
    </citation>
    <scope>NUCLEOTIDE SEQUENCE</scope>
    <source>
        <strain evidence="1">CCFEE 5714</strain>
    </source>
</reference>
<accession>A0ACC3MJY8</accession>
<organism evidence="1 2">
    <name type="scientific">Vermiconidia calcicola</name>
    <dbReference type="NCBI Taxonomy" id="1690605"/>
    <lineage>
        <taxon>Eukaryota</taxon>
        <taxon>Fungi</taxon>
        <taxon>Dikarya</taxon>
        <taxon>Ascomycota</taxon>
        <taxon>Pezizomycotina</taxon>
        <taxon>Dothideomycetes</taxon>
        <taxon>Dothideomycetidae</taxon>
        <taxon>Mycosphaerellales</taxon>
        <taxon>Extremaceae</taxon>
        <taxon>Vermiconidia</taxon>
    </lineage>
</organism>